<keyword evidence="1" id="KW-0812">Transmembrane</keyword>
<gene>
    <name evidence="2" type="ORF">KME25_11260</name>
</gene>
<comment type="caution">
    <text evidence="2">The sequence shown here is derived from an EMBL/GenBank/DDBJ whole genome shotgun (WGS) entry which is preliminary data.</text>
</comment>
<evidence type="ECO:0000313" key="2">
    <source>
        <dbReference type="EMBL" id="MBW4545008.1"/>
    </source>
</evidence>
<keyword evidence="1" id="KW-1133">Transmembrane helix</keyword>
<proteinExistence type="predicted"/>
<reference evidence="2" key="2">
    <citation type="journal article" date="2022" name="Microbiol. Resour. Announc.">
        <title>Metagenome Sequencing to Explore Phylogenomics of Terrestrial Cyanobacteria.</title>
        <authorList>
            <person name="Ward R.D."/>
            <person name="Stajich J.E."/>
            <person name="Johansen J.R."/>
            <person name="Huntemann M."/>
            <person name="Clum A."/>
            <person name="Foster B."/>
            <person name="Foster B."/>
            <person name="Roux S."/>
            <person name="Palaniappan K."/>
            <person name="Varghese N."/>
            <person name="Mukherjee S."/>
            <person name="Reddy T.B.K."/>
            <person name="Daum C."/>
            <person name="Copeland A."/>
            <person name="Chen I.A."/>
            <person name="Ivanova N.N."/>
            <person name="Kyrpides N.C."/>
            <person name="Shapiro N."/>
            <person name="Eloe-Fadrosh E.A."/>
            <person name="Pietrasiak N."/>
        </authorList>
    </citation>
    <scope>NUCLEOTIDE SEQUENCE</scope>
    <source>
        <strain evidence="2">CPER-KK1</strain>
    </source>
</reference>
<sequence length="240" mass="27057">MKKVESEMEDNLRSEYDLRSLRVRRVGSGRKTFVDINVNNVLIEVKEDVTQGLEYWRHNEELSSQVKKEIVDANVLFVPLEGDLYRGDSSSSGKVFASGAESFFKYLLDSSKKEIKADICVNDGEYRKSALYSEPITLTVIGTIVISAIIAPVIKDLILDYIRANRARAGKDSEFRITLVIDNENGFIREIQCSGSSTEIEKFLPKVMDKVLNQAGFADVSTTKKLEESQIISDRDTLKE</sequence>
<dbReference type="Proteomes" id="UP000753908">
    <property type="component" value="Unassembled WGS sequence"/>
</dbReference>
<organism evidence="2 3">
    <name type="scientific">Symplocastrum torsivum CPER-KK1</name>
    <dbReference type="NCBI Taxonomy" id="450513"/>
    <lineage>
        <taxon>Bacteria</taxon>
        <taxon>Bacillati</taxon>
        <taxon>Cyanobacteriota</taxon>
        <taxon>Cyanophyceae</taxon>
        <taxon>Oscillatoriophycideae</taxon>
        <taxon>Oscillatoriales</taxon>
        <taxon>Microcoleaceae</taxon>
        <taxon>Symplocastrum</taxon>
    </lineage>
</organism>
<evidence type="ECO:0000256" key="1">
    <source>
        <dbReference type="SAM" id="Phobius"/>
    </source>
</evidence>
<dbReference type="AlphaFoldDB" id="A0A951U960"/>
<name>A0A951U960_9CYAN</name>
<reference evidence="2" key="1">
    <citation type="submission" date="2021-05" db="EMBL/GenBank/DDBJ databases">
        <authorList>
            <person name="Pietrasiak N."/>
            <person name="Ward R."/>
            <person name="Stajich J.E."/>
            <person name="Kurbessoian T."/>
        </authorList>
    </citation>
    <scope>NUCLEOTIDE SEQUENCE</scope>
    <source>
        <strain evidence="2">CPER-KK1</strain>
    </source>
</reference>
<protein>
    <submittedName>
        <fullName evidence="2">Uncharacterized protein</fullName>
    </submittedName>
</protein>
<dbReference type="EMBL" id="JAHHIF010000012">
    <property type="protein sequence ID" value="MBW4545008.1"/>
    <property type="molecule type" value="Genomic_DNA"/>
</dbReference>
<evidence type="ECO:0000313" key="3">
    <source>
        <dbReference type="Proteomes" id="UP000753908"/>
    </source>
</evidence>
<keyword evidence="1" id="KW-0472">Membrane</keyword>
<feature type="transmembrane region" description="Helical" evidence="1">
    <location>
        <begin position="136"/>
        <end position="154"/>
    </location>
</feature>
<accession>A0A951U960</accession>